<accession>A0AAW2U497</accession>
<dbReference type="InterPro" id="IPR012337">
    <property type="entry name" value="RNaseH-like_sf"/>
</dbReference>
<reference evidence="3" key="1">
    <citation type="submission" date="2020-06" db="EMBL/GenBank/DDBJ databases">
        <authorList>
            <person name="Li T."/>
            <person name="Hu X."/>
            <person name="Zhang T."/>
            <person name="Song X."/>
            <person name="Zhang H."/>
            <person name="Dai N."/>
            <person name="Sheng W."/>
            <person name="Hou X."/>
            <person name="Wei L."/>
        </authorList>
    </citation>
    <scope>NUCLEOTIDE SEQUENCE</scope>
    <source>
        <strain evidence="3">KEN1</strain>
        <tissue evidence="3">Leaf</tissue>
    </source>
</reference>
<dbReference type="Gene3D" id="3.30.420.10">
    <property type="entry name" value="Ribonuclease H-like superfamily/Ribonuclease H"/>
    <property type="match status" value="1"/>
</dbReference>
<gene>
    <name evidence="3" type="ORF">Slati_3782100</name>
</gene>
<dbReference type="AlphaFoldDB" id="A0AAW2U497"/>
<dbReference type="GO" id="GO:0004523">
    <property type="term" value="F:RNA-DNA hybrid ribonuclease activity"/>
    <property type="evidence" value="ECO:0007669"/>
    <property type="project" value="InterPro"/>
</dbReference>
<keyword evidence="1" id="KW-0175">Coiled coil</keyword>
<comment type="caution">
    <text evidence="3">The sequence shown here is derived from an EMBL/GenBank/DDBJ whole genome shotgun (WGS) entry which is preliminary data.</text>
</comment>
<dbReference type="PANTHER" id="PTHR48475:SF2">
    <property type="entry name" value="RIBONUCLEASE H"/>
    <property type="match status" value="1"/>
</dbReference>
<dbReference type="SUPFAM" id="SSF53098">
    <property type="entry name" value="Ribonuclease H-like"/>
    <property type="match status" value="1"/>
</dbReference>
<evidence type="ECO:0000256" key="1">
    <source>
        <dbReference type="SAM" id="Coils"/>
    </source>
</evidence>
<sequence length="115" mass="13145">MVPLLAGSGAGVVLTNLEGDELEYALRFNFKASNNKAEYEALIAGIRMALDTRARILIAYFDSQLVTKQVEGEYKFKEERMKEYLQEIGELTSRLKNFQLHQIPRRENAKADYLA</sequence>
<evidence type="ECO:0000313" key="3">
    <source>
        <dbReference type="EMBL" id="KAL0411924.1"/>
    </source>
</evidence>
<evidence type="ECO:0000259" key="2">
    <source>
        <dbReference type="Pfam" id="PF13456"/>
    </source>
</evidence>
<dbReference type="PANTHER" id="PTHR48475">
    <property type="entry name" value="RIBONUCLEASE H"/>
    <property type="match status" value="1"/>
</dbReference>
<protein>
    <submittedName>
        <fullName evidence="3">Ribonuclease HI</fullName>
    </submittedName>
</protein>
<dbReference type="EMBL" id="JACGWN010000013">
    <property type="protein sequence ID" value="KAL0411924.1"/>
    <property type="molecule type" value="Genomic_DNA"/>
</dbReference>
<organism evidence="3">
    <name type="scientific">Sesamum latifolium</name>
    <dbReference type="NCBI Taxonomy" id="2727402"/>
    <lineage>
        <taxon>Eukaryota</taxon>
        <taxon>Viridiplantae</taxon>
        <taxon>Streptophyta</taxon>
        <taxon>Embryophyta</taxon>
        <taxon>Tracheophyta</taxon>
        <taxon>Spermatophyta</taxon>
        <taxon>Magnoliopsida</taxon>
        <taxon>eudicotyledons</taxon>
        <taxon>Gunneridae</taxon>
        <taxon>Pentapetalae</taxon>
        <taxon>asterids</taxon>
        <taxon>lamiids</taxon>
        <taxon>Lamiales</taxon>
        <taxon>Pedaliaceae</taxon>
        <taxon>Sesamum</taxon>
    </lineage>
</organism>
<reference evidence="3" key="2">
    <citation type="journal article" date="2024" name="Plant">
        <title>Genomic evolution and insights into agronomic trait innovations of Sesamum species.</title>
        <authorList>
            <person name="Miao H."/>
            <person name="Wang L."/>
            <person name="Qu L."/>
            <person name="Liu H."/>
            <person name="Sun Y."/>
            <person name="Le M."/>
            <person name="Wang Q."/>
            <person name="Wei S."/>
            <person name="Zheng Y."/>
            <person name="Lin W."/>
            <person name="Duan Y."/>
            <person name="Cao H."/>
            <person name="Xiong S."/>
            <person name="Wang X."/>
            <person name="Wei L."/>
            <person name="Li C."/>
            <person name="Ma Q."/>
            <person name="Ju M."/>
            <person name="Zhao R."/>
            <person name="Li G."/>
            <person name="Mu C."/>
            <person name="Tian Q."/>
            <person name="Mei H."/>
            <person name="Zhang T."/>
            <person name="Gao T."/>
            <person name="Zhang H."/>
        </authorList>
    </citation>
    <scope>NUCLEOTIDE SEQUENCE</scope>
    <source>
        <strain evidence="3">KEN1</strain>
    </source>
</reference>
<proteinExistence type="predicted"/>
<dbReference type="GO" id="GO:0003676">
    <property type="term" value="F:nucleic acid binding"/>
    <property type="evidence" value="ECO:0007669"/>
    <property type="project" value="InterPro"/>
</dbReference>
<dbReference type="InterPro" id="IPR002156">
    <property type="entry name" value="RNaseH_domain"/>
</dbReference>
<name>A0AAW2U497_9LAMI</name>
<dbReference type="Pfam" id="PF13456">
    <property type="entry name" value="RVT_3"/>
    <property type="match status" value="1"/>
</dbReference>
<feature type="coiled-coil region" evidence="1">
    <location>
        <begin position="67"/>
        <end position="101"/>
    </location>
</feature>
<feature type="domain" description="RNase H type-1" evidence="2">
    <location>
        <begin position="8"/>
        <end position="115"/>
    </location>
</feature>
<dbReference type="CDD" id="cd09279">
    <property type="entry name" value="RNase_HI_like"/>
    <property type="match status" value="1"/>
</dbReference>
<dbReference type="InterPro" id="IPR036397">
    <property type="entry name" value="RNaseH_sf"/>
</dbReference>